<reference evidence="2" key="1">
    <citation type="submission" date="2022-10" db="EMBL/GenBank/DDBJ databases">
        <authorList>
            <person name="Chen Y."/>
            <person name="Dougan E. K."/>
            <person name="Chan C."/>
            <person name="Rhodes N."/>
            <person name="Thang M."/>
        </authorList>
    </citation>
    <scope>NUCLEOTIDE SEQUENCE</scope>
</reference>
<dbReference type="InterPro" id="IPR013216">
    <property type="entry name" value="Methyltransf_11"/>
</dbReference>
<keyword evidence="4" id="KW-0489">Methyltransferase</keyword>
<feature type="domain" description="Methyltransferase type 11" evidence="1">
    <location>
        <begin position="166"/>
        <end position="260"/>
    </location>
</feature>
<evidence type="ECO:0000313" key="4">
    <source>
        <dbReference type="EMBL" id="CAL4795568.1"/>
    </source>
</evidence>
<dbReference type="EMBL" id="CAMXCT020004234">
    <property type="protein sequence ID" value="CAL1161631.1"/>
    <property type="molecule type" value="Genomic_DNA"/>
</dbReference>
<dbReference type="PANTHER" id="PTHR45036">
    <property type="entry name" value="METHYLTRANSFERASE LIKE 7B"/>
    <property type="match status" value="1"/>
</dbReference>
<evidence type="ECO:0000313" key="2">
    <source>
        <dbReference type="EMBL" id="CAI4008256.1"/>
    </source>
</evidence>
<dbReference type="GO" id="GO:0008757">
    <property type="term" value="F:S-adenosylmethionine-dependent methyltransferase activity"/>
    <property type="evidence" value="ECO:0007669"/>
    <property type="project" value="InterPro"/>
</dbReference>
<dbReference type="Pfam" id="PF08241">
    <property type="entry name" value="Methyltransf_11"/>
    <property type="match status" value="1"/>
</dbReference>
<gene>
    <name evidence="2" type="ORF">C1SCF055_LOCUS33711</name>
</gene>
<reference evidence="3" key="2">
    <citation type="submission" date="2024-04" db="EMBL/GenBank/DDBJ databases">
        <authorList>
            <person name="Chen Y."/>
            <person name="Shah S."/>
            <person name="Dougan E. K."/>
            <person name="Thang M."/>
            <person name="Chan C."/>
        </authorList>
    </citation>
    <scope>NUCLEOTIDE SEQUENCE [LARGE SCALE GENOMIC DNA]</scope>
</reference>
<evidence type="ECO:0000313" key="5">
    <source>
        <dbReference type="Proteomes" id="UP001152797"/>
    </source>
</evidence>
<dbReference type="EMBL" id="CAMXCT030004234">
    <property type="protein sequence ID" value="CAL4795568.1"/>
    <property type="molecule type" value="Genomic_DNA"/>
</dbReference>
<comment type="caution">
    <text evidence="2">The sequence shown here is derived from an EMBL/GenBank/DDBJ whole genome shotgun (WGS) entry which is preliminary data.</text>
</comment>
<keyword evidence="4" id="KW-0808">Transferase</keyword>
<dbReference type="GO" id="GO:0032259">
    <property type="term" value="P:methylation"/>
    <property type="evidence" value="ECO:0007669"/>
    <property type="project" value="UniProtKB-KW"/>
</dbReference>
<name>A0A9P1DDF7_9DINO</name>
<keyword evidence="5" id="KW-1185">Reference proteome</keyword>
<dbReference type="SUPFAM" id="SSF53335">
    <property type="entry name" value="S-adenosyl-L-methionine-dependent methyltransferases"/>
    <property type="match status" value="1"/>
</dbReference>
<accession>A0A9P1DDF7</accession>
<dbReference type="InterPro" id="IPR052356">
    <property type="entry name" value="Thiol_S-MT"/>
</dbReference>
<evidence type="ECO:0000313" key="3">
    <source>
        <dbReference type="EMBL" id="CAL1161631.1"/>
    </source>
</evidence>
<dbReference type="Gene3D" id="3.40.50.150">
    <property type="entry name" value="Vaccinia Virus protein VP39"/>
    <property type="match status" value="1"/>
</dbReference>
<organism evidence="2">
    <name type="scientific">Cladocopium goreaui</name>
    <dbReference type="NCBI Taxonomy" id="2562237"/>
    <lineage>
        <taxon>Eukaryota</taxon>
        <taxon>Sar</taxon>
        <taxon>Alveolata</taxon>
        <taxon>Dinophyceae</taxon>
        <taxon>Suessiales</taxon>
        <taxon>Symbiodiniaceae</taxon>
        <taxon>Cladocopium</taxon>
    </lineage>
</organism>
<dbReference type="AlphaFoldDB" id="A0A9P1DDF7"/>
<proteinExistence type="predicted"/>
<evidence type="ECO:0000259" key="1">
    <source>
        <dbReference type="Pfam" id="PF08241"/>
    </source>
</evidence>
<dbReference type="InterPro" id="IPR029063">
    <property type="entry name" value="SAM-dependent_MTases_sf"/>
</dbReference>
<dbReference type="EMBL" id="CAMXCT010004234">
    <property type="protein sequence ID" value="CAI4008256.1"/>
    <property type="molecule type" value="Genomic_DNA"/>
</dbReference>
<dbReference type="Proteomes" id="UP001152797">
    <property type="component" value="Unassembled WGS sequence"/>
</dbReference>
<dbReference type="OrthoDB" id="416496at2759"/>
<protein>
    <submittedName>
        <fullName evidence="4">Methyltransferase-like protein 7A</fullName>
    </submittedName>
</protein>
<sequence length="341" mass="37734">MGHGTTHFKNTSIKPQVRAIDYILGQSKDDLVALVVRVEDDSIFVHLMRWIRVLLLALLTACEIGCRTQVACLAVPRGRSNFGDAVGGFNMKLSTDQIFKKNLLEQQVQMAMKSDSSREVYDDIMIAAHGVGAYRRILEGIDPPRLMQAREEMLSFLPAGTRTEVLEIGCGVGPLASNLPLYPAGISLTGLDPDVTSDLLWPCPEGLEFHAVKGFAESLPFPAAQFDAVVGSLVMCSVDKPQRMLTEIARVLKPKGRYLFLEHIHAPKGCALHWQQKILDPLHSYCCGCRLTRQQDEWISSVCGESGLFRKLPVMRLDLYELRLPSTTSRDPGNATLAATR</sequence>
<dbReference type="PANTHER" id="PTHR45036:SF1">
    <property type="entry name" value="METHYLTRANSFERASE LIKE 7A"/>
    <property type="match status" value="1"/>
</dbReference>
<dbReference type="CDD" id="cd02440">
    <property type="entry name" value="AdoMet_MTases"/>
    <property type="match status" value="1"/>
</dbReference>